<sequence>MVMSIQWDTTLPMAYIRSGQHLLKQFHLHEDKKKILFAKAQEASRKDVERAFGVLQARFAIVRGPARFFHSETLQDIMKACVILHNMIVEDERDVNEAMELDYEKIDDNLTIQLSWEHTNTFTEFIETH</sequence>
<dbReference type="InterPro" id="IPR006912">
    <property type="entry name" value="Harbinger_derived_prot"/>
</dbReference>
<organism evidence="1 2">
    <name type="scientific">Lithocarpus litseifolius</name>
    <dbReference type="NCBI Taxonomy" id="425828"/>
    <lineage>
        <taxon>Eukaryota</taxon>
        <taxon>Viridiplantae</taxon>
        <taxon>Streptophyta</taxon>
        <taxon>Embryophyta</taxon>
        <taxon>Tracheophyta</taxon>
        <taxon>Spermatophyta</taxon>
        <taxon>Magnoliopsida</taxon>
        <taxon>eudicotyledons</taxon>
        <taxon>Gunneridae</taxon>
        <taxon>Pentapetalae</taxon>
        <taxon>rosids</taxon>
        <taxon>fabids</taxon>
        <taxon>Fagales</taxon>
        <taxon>Fagaceae</taxon>
        <taxon>Lithocarpus</taxon>
    </lineage>
</organism>
<reference evidence="1 2" key="1">
    <citation type="submission" date="2024-01" db="EMBL/GenBank/DDBJ databases">
        <title>A telomere-to-telomere, gap-free genome of sweet tea (Lithocarpus litseifolius).</title>
        <authorList>
            <person name="Zhou J."/>
        </authorList>
    </citation>
    <scope>NUCLEOTIDE SEQUENCE [LARGE SCALE GENOMIC DNA]</scope>
    <source>
        <strain evidence="1">Zhou-2022a</strain>
        <tissue evidence="1">Leaf</tissue>
    </source>
</reference>
<evidence type="ECO:0000313" key="1">
    <source>
        <dbReference type="EMBL" id="KAL0002629.1"/>
    </source>
</evidence>
<evidence type="ECO:0000313" key="2">
    <source>
        <dbReference type="Proteomes" id="UP001459277"/>
    </source>
</evidence>
<dbReference type="AlphaFoldDB" id="A0AAW2CXW7"/>
<gene>
    <name evidence="1" type="ORF">SO802_016410</name>
</gene>
<dbReference type="EMBL" id="JAZDWU010000005">
    <property type="protein sequence ID" value="KAL0002629.1"/>
    <property type="molecule type" value="Genomic_DNA"/>
</dbReference>
<dbReference type="PANTHER" id="PTHR47150">
    <property type="entry name" value="OS12G0169200 PROTEIN"/>
    <property type="match status" value="1"/>
</dbReference>
<name>A0AAW2CXW7_9ROSI</name>
<proteinExistence type="predicted"/>
<dbReference type="PANTHER" id="PTHR47150:SF5">
    <property type="entry name" value="OS07G0546750 PROTEIN"/>
    <property type="match status" value="1"/>
</dbReference>
<comment type="caution">
    <text evidence="1">The sequence shown here is derived from an EMBL/GenBank/DDBJ whole genome shotgun (WGS) entry which is preliminary data.</text>
</comment>
<accession>A0AAW2CXW7</accession>
<dbReference type="Proteomes" id="UP001459277">
    <property type="component" value="Unassembled WGS sequence"/>
</dbReference>
<keyword evidence="2" id="KW-1185">Reference proteome</keyword>
<protein>
    <recommendedName>
        <fullName evidence="3">DDE Tnp4 domain-containing protein</fullName>
    </recommendedName>
</protein>
<evidence type="ECO:0008006" key="3">
    <source>
        <dbReference type="Google" id="ProtNLM"/>
    </source>
</evidence>
<dbReference type="Pfam" id="PF04827">
    <property type="entry name" value="Plant_tran"/>
    <property type="match status" value="1"/>
</dbReference>